<feature type="domain" description="PSD13 N-terminal" evidence="2">
    <location>
        <begin position="56"/>
        <end position="109"/>
    </location>
</feature>
<sequence length="144" mass="16676">MMRHWHYVRCSKGRYILKNSRMWMLQRKLLRRLKTNLLMPMVSLQCMDDSTSWLQNTTDLPQAERRAFALHMALAAVVAPDVYDLGELLAHPIMENLNGTSDEWARELLKAVANGDVVAFENIRASTPHTELHRLDRVHPRNAS</sequence>
<dbReference type="GO" id="GO:0005198">
    <property type="term" value="F:structural molecule activity"/>
    <property type="evidence" value="ECO:0007669"/>
    <property type="project" value="TreeGrafter"/>
</dbReference>
<evidence type="ECO:0000313" key="4">
    <source>
        <dbReference type="Proteomes" id="UP000324832"/>
    </source>
</evidence>
<dbReference type="GO" id="GO:0006511">
    <property type="term" value="P:ubiquitin-dependent protein catabolic process"/>
    <property type="evidence" value="ECO:0007669"/>
    <property type="project" value="TreeGrafter"/>
</dbReference>
<dbReference type="GO" id="GO:0005829">
    <property type="term" value="C:cytosol"/>
    <property type="evidence" value="ECO:0007669"/>
    <property type="project" value="TreeGrafter"/>
</dbReference>
<keyword evidence="1" id="KW-0647">Proteasome</keyword>
<dbReference type="AlphaFoldDB" id="A0A5E4QZB1"/>
<dbReference type="EMBL" id="FZQP02006722">
    <property type="protein sequence ID" value="VVD03370.1"/>
    <property type="molecule type" value="Genomic_DNA"/>
</dbReference>
<name>A0A5E4QZB1_9NEOP</name>
<evidence type="ECO:0000259" key="2">
    <source>
        <dbReference type="Pfam" id="PF22037"/>
    </source>
</evidence>
<evidence type="ECO:0000256" key="1">
    <source>
        <dbReference type="ARBA" id="ARBA00022942"/>
    </source>
</evidence>
<dbReference type="Proteomes" id="UP000324832">
    <property type="component" value="Unassembled WGS sequence"/>
</dbReference>
<dbReference type="Pfam" id="PF22037">
    <property type="entry name" value="PSD13_N"/>
    <property type="match status" value="1"/>
</dbReference>
<gene>
    <name evidence="3" type="ORF">LSINAPIS_LOCUS13379</name>
</gene>
<proteinExistence type="predicted"/>
<dbReference type="InterPro" id="IPR054179">
    <property type="entry name" value="PSD13_N"/>
</dbReference>
<organism evidence="3 4">
    <name type="scientific">Leptidea sinapis</name>
    <dbReference type="NCBI Taxonomy" id="189913"/>
    <lineage>
        <taxon>Eukaryota</taxon>
        <taxon>Metazoa</taxon>
        <taxon>Ecdysozoa</taxon>
        <taxon>Arthropoda</taxon>
        <taxon>Hexapoda</taxon>
        <taxon>Insecta</taxon>
        <taxon>Pterygota</taxon>
        <taxon>Neoptera</taxon>
        <taxon>Endopterygota</taxon>
        <taxon>Lepidoptera</taxon>
        <taxon>Glossata</taxon>
        <taxon>Ditrysia</taxon>
        <taxon>Papilionoidea</taxon>
        <taxon>Pieridae</taxon>
        <taxon>Dismorphiinae</taxon>
        <taxon>Leptidea</taxon>
    </lineage>
</organism>
<dbReference type="GO" id="GO:0005634">
    <property type="term" value="C:nucleus"/>
    <property type="evidence" value="ECO:0007669"/>
    <property type="project" value="TreeGrafter"/>
</dbReference>
<reference evidence="3 4" key="1">
    <citation type="submission" date="2017-07" db="EMBL/GenBank/DDBJ databases">
        <authorList>
            <person name="Talla V."/>
            <person name="Backstrom N."/>
        </authorList>
    </citation>
    <scope>NUCLEOTIDE SEQUENCE [LARGE SCALE GENOMIC DNA]</scope>
</reference>
<accession>A0A5E4QZB1</accession>
<dbReference type="GO" id="GO:0008541">
    <property type="term" value="C:proteasome regulatory particle, lid subcomplex"/>
    <property type="evidence" value="ECO:0007669"/>
    <property type="project" value="TreeGrafter"/>
</dbReference>
<dbReference type="PANTHER" id="PTHR10539">
    <property type="entry name" value="26S PROTEASOME NON-ATPASE REGULATORY SUBUNIT 13"/>
    <property type="match status" value="1"/>
</dbReference>
<protein>
    <recommendedName>
        <fullName evidence="2">PSD13 N-terminal domain-containing protein</fullName>
    </recommendedName>
</protein>
<dbReference type="PANTHER" id="PTHR10539:SF0">
    <property type="entry name" value="26S PROTEASOME NON-ATPASE REGULATORY SUBUNIT 13"/>
    <property type="match status" value="1"/>
</dbReference>
<dbReference type="InterPro" id="IPR035298">
    <property type="entry name" value="PSMD13"/>
</dbReference>
<keyword evidence="4" id="KW-1185">Reference proteome</keyword>
<evidence type="ECO:0000313" key="3">
    <source>
        <dbReference type="EMBL" id="VVD03370.1"/>
    </source>
</evidence>